<name>A0ABN0T571_9FIRM</name>
<keyword evidence="3 8" id="KW-0489">Methyltransferase</keyword>
<reference evidence="10 11" key="1">
    <citation type="journal article" date="2019" name="Int. J. Syst. Evol. Microbiol.">
        <title>The Global Catalogue of Microorganisms (GCM) 10K type strain sequencing project: providing services to taxonomists for standard genome sequencing and annotation.</title>
        <authorList>
            <consortium name="The Broad Institute Genomics Platform"/>
            <consortium name="The Broad Institute Genome Sequencing Center for Infectious Disease"/>
            <person name="Wu L."/>
            <person name="Ma J."/>
        </authorList>
    </citation>
    <scope>NUCLEOTIDE SEQUENCE [LARGE SCALE GENOMIC DNA]</scope>
    <source>
        <strain evidence="10 11">JCM 8542</strain>
    </source>
</reference>
<feature type="domain" description="Hcy-binding" evidence="9">
    <location>
        <begin position="5"/>
        <end position="283"/>
    </location>
</feature>
<evidence type="ECO:0000256" key="4">
    <source>
        <dbReference type="ARBA" id="ARBA00022630"/>
    </source>
</evidence>
<dbReference type="Gene3D" id="3.20.20.330">
    <property type="entry name" value="Homocysteine-binding-like domain"/>
    <property type="match status" value="1"/>
</dbReference>
<dbReference type="Pfam" id="PF02574">
    <property type="entry name" value="S-methyl_trans"/>
    <property type="match status" value="1"/>
</dbReference>
<dbReference type="SUPFAM" id="SSF82282">
    <property type="entry name" value="Homocysteine S-methyltransferase"/>
    <property type="match status" value="1"/>
</dbReference>
<dbReference type="InterPro" id="IPR036589">
    <property type="entry name" value="HCY_dom_sf"/>
</dbReference>
<accession>A0ABN0T571</accession>
<evidence type="ECO:0000256" key="8">
    <source>
        <dbReference type="PROSITE-ProRule" id="PRU00333"/>
    </source>
</evidence>
<dbReference type="CDD" id="cd00537">
    <property type="entry name" value="MTHFR"/>
    <property type="match status" value="1"/>
</dbReference>
<evidence type="ECO:0000256" key="7">
    <source>
        <dbReference type="ARBA" id="ARBA00023002"/>
    </source>
</evidence>
<evidence type="ECO:0000256" key="2">
    <source>
        <dbReference type="ARBA" id="ARBA00004777"/>
    </source>
</evidence>
<comment type="cofactor">
    <cofactor evidence="1">
        <name>FAD</name>
        <dbReference type="ChEBI" id="CHEBI:57692"/>
    </cofactor>
</comment>
<dbReference type="InterPro" id="IPR003171">
    <property type="entry name" value="Mehydrof_redctse-like"/>
</dbReference>
<keyword evidence="11" id="KW-1185">Reference proteome</keyword>
<comment type="cofactor">
    <cofactor evidence="8">
        <name>Zn(2+)</name>
        <dbReference type="ChEBI" id="CHEBI:29105"/>
    </cofactor>
</comment>
<dbReference type="PANTHER" id="PTHR11103:SF18">
    <property type="entry name" value="SLR1189 PROTEIN"/>
    <property type="match status" value="1"/>
</dbReference>
<dbReference type="Proteomes" id="UP001500399">
    <property type="component" value="Unassembled WGS sequence"/>
</dbReference>
<comment type="caution">
    <text evidence="10">The sequence shown here is derived from an EMBL/GenBank/DDBJ whole genome shotgun (WGS) entry which is preliminary data.</text>
</comment>
<sequence length="601" mass="64566">MAQECMDIREHIQKKPLVFDGGMGTYYGQKTHTSGKGVELANIETPRLIAEIHAEYLRAGAQAIKTNTFAANRIVYQGDAEMVRRIVRAGMEIAARAAESAGAYVFADIGPVSGLPPAEIIEEYRFLADIFLTAGARYFLFETNSSAEGLIETAAHIKQVCPEAFVLTSFSAFPGGYTRDGFFAEELVREVAACGYIDAVGFNCVNGVQAMKELVENLGTCALPLSLMPNAGHPFVVDGRTIYESAPDYFGEGLAAAVREGVAIVGGCCGTTPAHIHALCSALAGGTHTADAAQRTRGAGSLVPSESAFFTALAAGKMPIAVELDPPDTGNADKFMEGARELQAAGVHAITIADNPIARARMDAAMLAGRVQRSLGLEPIPHMTCRDRNLNAITSILLGLSAEGVHNMIAITGDPIPTAERDEVKSVYQFNSRKLSAFIKSLGERGTVVPFHVFGALNINAKHFPSQLGLAKKKLEAGITGFFTQPVLSERAKENLRTARDTLPGAYILGGIMPVVSERNARFMESEITGIHVEERIINAYHGLSREEAEELGVRLSLEMAKDIEPYIDGYYIITPFARTALVARIVKGIMERRAVKSAVK</sequence>
<keyword evidence="7" id="KW-0560">Oxidoreductase</keyword>
<dbReference type="InterPro" id="IPR029041">
    <property type="entry name" value="FAD-linked_oxidoreductase-like"/>
</dbReference>
<dbReference type="EMBL" id="BAAACR010000009">
    <property type="protein sequence ID" value="GAA0212858.1"/>
    <property type="molecule type" value="Genomic_DNA"/>
</dbReference>
<evidence type="ECO:0000256" key="6">
    <source>
        <dbReference type="ARBA" id="ARBA00022827"/>
    </source>
</evidence>
<dbReference type="SUPFAM" id="SSF51730">
    <property type="entry name" value="FAD-linked oxidoreductase"/>
    <property type="match status" value="1"/>
</dbReference>
<keyword evidence="8" id="KW-0479">Metal-binding</keyword>
<comment type="pathway">
    <text evidence="2">One-carbon metabolism; tetrahydrofolate interconversion.</text>
</comment>
<evidence type="ECO:0000313" key="11">
    <source>
        <dbReference type="Proteomes" id="UP001500399"/>
    </source>
</evidence>
<evidence type="ECO:0000256" key="1">
    <source>
        <dbReference type="ARBA" id="ARBA00001974"/>
    </source>
</evidence>
<dbReference type="Gene3D" id="3.20.20.220">
    <property type="match status" value="1"/>
</dbReference>
<evidence type="ECO:0000256" key="3">
    <source>
        <dbReference type="ARBA" id="ARBA00022603"/>
    </source>
</evidence>
<keyword evidence="6" id="KW-0274">FAD</keyword>
<gene>
    <name evidence="10" type="ORF">GCM10008919_15220</name>
</gene>
<feature type="binding site" evidence="8">
    <location>
        <position position="268"/>
    </location>
    <ligand>
        <name>Zn(2+)</name>
        <dbReference type="ChEBI" id="CHEBI:29105"/>
    </ligand>
</feature>
<dbReference type="PANTHER" id="PTHR11103">
    <property type="entry name" value="SLR1189 PROTEIN"/>
    <property type="match status" value="1"/>
</dbReference>
<dbReference type="NCBIfam" id="NF006396">
    <property type="entry name" value="PRK08645.1"/>
    <property type="match status" value="1"/>
</dbReference>
<protein>
    <submittedName>
        <fullName evidence="10">Bifunctional homocysteine S-methyltransferase/methylenetetrahydrofolate reductase</fullName>
    </submittedName>
</protein>
<keyword evidence="5 8" id="KW-0808">Transferase</keyword>
<evidence type="ECO:0000313" key="10">
    <source>
        <dbReference type="EMBL" id="GAA0212858.1"/>
    </source>
</evidence>
<keyword evidence="4" id="KW-0285">Flavoprotein</keyword>
<dbReference type="PROSITE" id="PS50970">
    <property type="entry name" value="HCY"/>
    <property type="match status" value="1"/>
</dbReference>
<dbReference type="InterPro" id="IPR003726">
    <property type="entry name" value="HCY_dom"/>
</dbReference>
<evidence type="ECO:0000256" key="5">
    <source>
        <dbReference type="ARBA" id="ARBA00022679"/>
    </source>
</evidence>
<feature type="binding site" evidence="8">
    <location>
        <position position="269"/>
    </location>
    <ligand>
        <name>Zn(2+)</name>
        <dbReference type="ChEBI" id="CHEBI:29105"/>
    </ligand>
</feature>
<dbReference type="Pfam" id="PF02219">
    <property type="entry name" value="MTHFR"/>
    <property type="match status" value="1"/>
</dbReference>
<feature type="binding site" evidence="8">
    <location>
        <position position="204"/>
    </location>
    <ligand>
        <name>Zn(2+)</name>
        <dbReference type="ChEBI" id="CHEBI:29105"/>
    </ligand>
</feature>
<organism evidence="10 11">
    <name type="scientific">Selenomonas dianae</name>
    <dbReference type="NCBI Taxonomy" id="135079"/>
    <lineage>
        <taxon>Bacteria</taxon>
        <taxon>Bacillati</taxon>
        <taxon>Bacillota</taxon>
        <taxon>Negativicutes</taxon>
        <taxon>Selenomonadales</taxon>
        <taxon>Selenomonadaceae</taxon>
        <taxon>Selenomonas</taxon>
    </lineage>
</organism>
<proteinExistence type="predicted"/>
<dbReference type="RefSeq" id="WP_304986608.1">
    <property type="nucleotide sequence ID" value="NZ_BAAACR010000009.1"/>
</dbReference>
<evidence type="ECO:0000259" key="9">
    <source>
        <dbReference type="PROSITE" id="PS50970"/>
    </source>
</evidence>
<keyword evidence="8" id="KW-0862">Zinc</keyword>